<proteinExistence type="predicted"/>
<dbReference type="KEGG" id="fbm:MQE35_14215"/>
<sequence>MMAQINTMKKRLFLLFFLISGLALSQTTVNLEDQCNCEVLSGTAVTAPGATTPTGADTGDIYVNTATGTIYFWNGSSWELTATDTTNNSFYISGSDLVLQDSAGAIVSVPLADIAAQVDTDTTITNQTFAVNSVAGTLEITDTDNNTVSVPLADIAAQVDTNTTNQTFAVNSVAGTLEITDTDNNTLSVPLSSINNQTVVSADAGNLLTAGSDGGALITSVNDADSDPANEMNTGFAVSGTDLQITDGSGTLSVPLADIAAQVDTDTNTTNQTFAVNSVAGTLEMTDTDNNTVSVPLTDIAAQVDTDTTITNQTFVVNSVAGTLEITDTDNNTVSVPLADIAAQVDTDTTITNQTFAVNSVAGTLEITDTDNNTVSVPLADIAAQVDTDTNTTNQTFAVNSVAGTLEITDTDNNTLSVPLSSINNQTVVSADAGNLLTAGSDGGALITSVNDADSDPANEMNTGFAVSGTDLQITDGSGTLSVPLSSINNQTVVSADAGNLLTAGSDGGALITSVNDADSDPANEMNTGFAVSGTDLQITDGSGTLSVPLSSINNQTVVSADAGNLLTAGSDGGALITSVNDADSDPANEMNTGFAVSGTDLQITDGSGTLSVPLSSINNQTVVSADAGNLLTAGSDGGALITSVNDADSDPANEMNTGFAVSGTDLQITDGSGTLSVPLSSINNQTVVSADAGNLLTAGSDGGALITSVNDADSDPANEMNTGFAVSGTDLQITDGSGTLSVPLSSINNQTVVSADAGNLLTAGSDGGALITSVNDADSDPANEMNTGFAVSGTDLQITDGSGTLSVPLADIAAQVDTDTNTTNQTFAVNSVAGTLEITDTDNNTVSVPLADIAAQVDTNTTNQTFAVNSVAGTLEITDTDNNTVSVPLADIAAQVDTNTTNQTFAVNSVAGTLEITDTDNNTLSVPLSSINNQTVVSADVGNLLTAGSDGGALITSVNDADSDPANEMNTGFAVSGTDLQITDGSGTLSVPLSSINNQTVVSADAGNLLTAGSDGGALITSVNDADSDPANEMNTGFAVSGTDLQITDGSGTLSVPLSSINNQTVVSADAGNLLTAGSDGGALITSVNDADSDPANEMNTGFAVSGTDLQITDGSGTLSVPLADIAAQVDTDTNTTNQTFAVNSVAGTLEITDTDNNTVSVPLADIAAQVDTDTNTTNQTFAVNSVAGTLEITDTDNNTVSVPLADIAAQVDTNTTNQTFAVNSVAGTLEITDTDNNTLSVPLSSINNQTVVSADVGNLLTAGSDGGALITSVNDADSDPANEMNTGFAVSGTDLQITDGSGTLSVPLSSINNQTVVSADAGNLLTAGSDGGALITSVNDADSDPANEMNTSFAVSGTDLQITDGSGTLSVPLSSINNQTVVSADAGNLLTAGSDGGALITSVNDADSDPANEMNTSFAVSGTDLQITDGSGTLSVPLSSINNQTVVSADAGNLLTAGSDGGALITSVNDADSDPANEMNTSFAVSGTDLQITDGSGTLSVPLSSINNQTVVSADAGNLLTAGSDGGALITSVNDADSDPANEMNTGFAVSGTDLQITDGSGTLSVPLADIAAQVDTDTNTTNQTFAVNSVAGTLEITDTDNNTVSVPLADIAAQVDTNTTNQTFAVNSVAGTLEITDTDNNTLSVPLSSINNQTVVSADVGNLLTAGSDGGALITSVNDADSDPANEMNTGFAVSGTDLQITDGSGTLSVPLSSINNQTVVSADAGNLLTAGSDGGALITSVNDADSDPANEMNTGFAVSGTDLQITDGSGTLSVPLSSINNQTVVSADAGNLLTAGSDGGALITSVNDADSDPANEMNTSFAVSGTDLQITDGSGTLSVPLSSINNQTVVSADAGNLLTAGSDGGALITSVNDADSDPANEMNTSFAVSGTDLQITDGSGTLSVPLSSINNQTVVSADAGNLLTAGSDGGALITSVNDADSDPANEMNTGFAVSGTDLQITDGSGTLSVPLADIAAQVDTDTNTTNQTFAVNSVAGTLEITDTDNNTVSVPLADIAAQVDTNTTNQTFAVNSVAGTLEITDTDNNTLSVPLSSINNQTVVSADAGNLLTAGSDGGALITSVNDADSDPANEMNTGFAVSGTDLQITDGSGTLSVPLADIAAQVDTDTNTTNQTFAVNSVAGTLEITDTDNNTVSVPLADIAAQVDTNTTNQTFAVNSVAGTLEITDTDNNTLSVPLSSINNQTVVSADVGNLLTAGSDGGALITSVNDADSDPANEMNTGFAVSGTDLQITDGSGTLSVPLSSINNQTVVSADAGNLLTAGSDGGALITSVNDADSDPANEMNTGFAVSGTDLQITDGSGTLSVPLSSINNQTVVSADAGNLLTAGSDGGALITSVNDADSDPANEMNTGFAVSGTDLQITDGSGTLSVPLSSINNQTVVSADAGNLLTAGSDGGALITSVNDADSDPANEMNTGFAVSGTDLQITDGSGTLSVPLSSINNQTVVSADAGNLLTAGSDGGALITSVNDADSDPANEMNTGFAVSGTDLQITDGSGTLSVPLSSINNQTVVSADAGNLLTAGSDGGALITSVNDADSDPANEMNTGFAVSGTDLQITDGSGTLSVPLSSINNQTVVSADAGNLLTAGSDGGALITSVNDADSDPANEMNTGFAVSGTDLQITDGSGTLSVPLSSINNQTVVSADAGNLLTAGSDGGALITSVNDADSDPANEMNTGFAVSGTDLQITDGSGTLSVPLSSINNQTVVSADAGNLLTAGSDGGALITSVNDADSDPANEMNTGFAVSGTDLQITDGSGTLSVPLSSINNQTVVSADAGNLLTAGSDGGALITSVNDADSDPANEMNTGFAVSGTDLQITDGSGTLSVPLSSINNQTVVSADAGNLLTAGSDGGALITSVNDADSDPANEMNTGFAVSGTDLQITDGSGTLSVPLSSINNQTVVSADAGNLLTAGSDGGALITSVNDADSDPANEMNTGFAVSGTDLQITDGSGTLSVPLADIAAQVDTDTNTTNQTFAVNSVAGTLEITDTDNNTVSVPLADIAAQVDTDTNTTNQTFAVNSVAGTLEITDTDNNTLSVPLSSINNQTVVSADAGNLLTAGSDGGALITSVNDADSDPANEMNTGFAVSGTDLQITDGSGTLSVPLADIAAQVDTDTNTTNQTFAVNSVAGTLEITDTDNNTVSVPLADIAAQVDTDTNTTNQTFAVNSVAGTLEITDTDNNTLSVPLSSINNQTVVSADAGNLLTAGSDGGALITSVNDADSDPANEMNTGFAVSGTDLQITDGSGTLSVPLSSIDTDVAVTNTVVGNRIATLTEGALSTEINETITSVAQGTGNTDTEVTGGTARTIATYTNEVGTGSEVTINETVTSLTQDDAGTGDITYTNEAGSTQTVDVVSADTNNEITVGTDGGAFFGITPIDMNEGEVASPTLETTVQEVIDAIAPITSKAARVFYPPSIAVDASTTGTNRQIDLYQQYIDQFTLADATTSASSAGSPGVIPTYANTELYYYVTYFDPLVFDNVSIDANGVMTYDIIALPPDYNSLINVVFVVK</sequence>
<evidence type="ECO:0000313" key="3">
    <source>
        <dbReference type="Proteomes" id="UP000831290"/>
    </source>
</evidence>
<evidence type="ECO:0000313" key="2">
    <source>
        <dbReference type="EMBL" id="UOB16882.1"/>
    </source>
</evidence>
<dbReference type="Proteomes" id="UP000831290">
    <property type="component" value="Chromosome"/>
</dbReference>
<organism evidence="2 3">
    <name type="scientific">Abyssalbus ytuae</name>
    <dbReference type="NCBI Taxonomy" id="2926907"/>
    <lineage>
        <taxon>Bacteria</taxon>
        <taxon>Pseudomonadati</taxon>
        <taxon>Bacteroidota</taxon>
        <taxon>Flavobacteriia</taxon>
        <taxon>Flavobacteriales</taxon>
        <taxon>Flavobacteriaceae</taxon>
        <taxon>Abyssalbus</taxon>
    </lineage>
</organism>
<keyword evidence="1" id="KW-0732">Signal</keyword>
<accession>A0A9E6ZXC1</accession>
<protein>
    <submittedName>
        <fullName evidence="2">Uncharacterized protein</fullName>
    </submittedName>
</protein>
<dbReference type="RefSeq" id="WP_255842131.1">
    <property type="nucleotide sequence ID" value="NZ_CP094358.1"/>
</dbReference>
<dbReference type="EMBL" id="CP094358">
    <property type="protein sequence ID" value="UOB16882.1"/>
    <property type="molecule type" value="Genomic_DNA"/>
</dbReference>
<feature type="signal peptide" evidence="1">
    <location>
        <begin position="1"/>
        <end position="25"/>
    </location>
</feature>
<evidence type="ECO:0000256" key="1">
    <source>
        <dbReference type="SAM" id="SignalP"/>
    </source>
</evidence>
<reference evidence="2" key="1">
    <citation type="submission" date="2022-03" db="EMBL/GenBank/DDBJ databases">
        <title>Description of Abyssus ytuae gen. nov., sp. nov., a novel member of the family Flavobacteriaceae isolated from the sediment of Mariana Trench.</title>
        <authorList>
            <person name="Zhang J."/>
            <person name="Xu X."/>
        </authorList>
    </citation>
    <scope>NUCLEOTIDE SEQUENCE</scope>
    <source>
        <strain evidence="2">MT3330</strain>
    </source>
</reference>
<keyword evidence="3" id="KW-1185">Reference proteome</keyword>
<gene>
    <name evidence="2" type="ORF">MQE35_14215</name>
</gene>
<name>A0A9E6ZXC1_9FLAO</name>
<feature type="chain" id="PRO_5038900475" evidence="1">
    <location>
        <begin position="26"/>
        <end position="3533"/>
    </location>
</feature>